<accession>A0A8S5ULM7</accession>
<reference evidence="8" key="1">
    <citation type="journal article" date="2021" name="Proc. Natl. Acad. Sci. U.S.A.">
        <title>A Catalog of Tens of Thousands of Viruses from Human Metagenomes Reveals Hidden Associations with Chronic Diseases.</title>
        <authorList>
            <person name="Tisza M.J."/>
            <person name="Buck C.B."/>
        </authorList>
    </citation>
    <scope>NUCLEOTIDE SEQUENCE</scope>
    <source>
        <strain evidence="8">CtCo31</strain>
    </source>
</reference>
<dbReference type="PANTHER" id="PTHR23409">
    <property type="entry name" value="RIBONUCLEOSIDE-DIPHOSPHATE REDUCTASE SMALL CHAIN"/>
    <property type="match status" value="1"/>
</dbReference>
<keyword evidence="4" id="KW-0479">Metal-binding</keyword>
<feature type="transmembrane region" description="Helical" evidence="7">
    <location>
        <begin position="148"/>
        <end position="174"/>
    </location>
</feature>
<dbReference type="Pfam" id="PF00268">
    <property type="entry name" value="Ribonuc_red_sm"/>
    <property type="match status" value="1"/>
</dbReference>
<evidence type="ECO:0000313" key="8">
    <source>
        <dbReference type="EMBL" id="DAF95409.1"/>
    </source>
</evidence>
<dbReference type="Gene3D" id="1.10.620.20">
    <property type="entry name" value="Ribonucleotide Reductase, subunit A"/>
    <property type="match status" value="1"/>
</dbReference>
<proteinExistence type="inferred from homology"/>
<keyword evidence="5" id="KW-0560">Oxidoreductase</keyword>
<comment type="similarity">
    <text evidence="2">Belongs to the ribonucleoside diphosphate reductase small chain family.</text>
</comment>
<dbReference type="PANTHER" id="PTHR23409:SF18">
    <property type="entry name" value="RIBONUCLEOSIDE-DIPHOSPHATE REDUCTASE SUBUNIT M2"/>
    <property type="match status" value="1"/>
</dbReference>
<evidence type="ECO:0000256" key="7">
    <source>
        <dbReference type="SAM" id="Phobius"/>
    </source>
</evidence>
<evidence type="ECO:0000256" key="6">
    <source>
        <dbReference type="ARBA" id="ARBA00023004"/>
    </source>
</evidence>
<keyword evidence="7" id="KW-1133">Transmembrane helix</keyword>
<dbReference type="InterPro" id="IPR033909">
    <property type="entry name" value="RNR_small"/>
</dbReference>
<dbReference type="GO" id="GO:0009263">
    <property type="term" value="P:deoxyribonucleotide biosynthetic process"/>
    <property type="evidence" value="ECO:0007669"/>
    <property type="project" value="InterPro"/>
</dbReference>
<sequence>MRNLFEPRLAFKPYEYPELLGFKDAIRKSYWVHSEYNYTPDIQDYKVNLNQEEREVIRRCMLAISQIEVTVKRFWADIYYKFPKPEVDAVGVTFAESEVRHADAYSSILELLGINDDFSKIHEIPALIGRVNYMQKFMKDKNLDDQHFVLSIILFSMFIEHISLFSQFVIMMSFNKYRNQFKGLSNAIQATAKEEEIHGNFGVEIFKILHIENRELFTDEFYSDLLELSKDAFKAEMDIIDWIYETTDLSFMPKDSVKEYVKSRYNKSLTTLGVNFEYPINKELLKPTEFFDVEVLAPVEHDFFNKRSVDYTKRGADSEVDDDWFN</sequence>
<dbReference type="SUPFAM" id="SSF47240">
    <property type="entry name" value="Ferritin-like"/>
    <property type="match status" value="1"/>
</dbReference>
<dbReference type="GO" id="GO:0046872">
    <property type="term" value="F:metal ion binding"/>
    <property type="evidence" value="ECO:0007669"/>
    <property type="project" value="UniProtKB-KW"/>
</dbReference>
<dbReference type="EMBL" id="BK016109">
    <property type="protein sequence ID" value="DAF95409.1"/>
    <property type="molecule type" value="Genomic_DNA"/>
</dbReference>
<evidence type="ECO:0000256" key="2">
    <source>
        <dbReference type="ARBA" id="ARBA00009303"/>
    </source>
</evidence>
<evidence type="ECO:0000256" key="4">
    <source>
        <dbReference type="ARBA" id="ARBA00022723"/>
    </source>
</evidence>
<dbReference type="CDD" id="cd01049">
    <property type="entry name" value="RNRR2"/>
    <property type="match status" value="1"/>
</dbReference>
<name>A0A8S5ULM7_9CAUD</name>
<keyword evidence="7" id="KW-0472">Membrane</keyword>
<evidence type="ECO:0000256" key="5">
    <source>
        <dbReference type="ARBA" id="ARBA00023002"/>
    </source>
</evidence>
<dbReference type="InterPro" id="IPR009078">
    <property type="entry name" value="Ferritin-like_SF"/>
</dbReference>
<evidence type="ECO:0000256" key="1">
    <source>
        <dbReference type="ARBA" id="ARBA00001962"/>
    </source>
</evidence>
<dbReference type="EC" id="1.17.4.1" evidence="3"/>
<dbReference type="InterPro" id="IPR000358">
    <property type="entry name" value="RNR_small_fam"/>
</dbReference>
<evidence type="ECO:0000256" key="3">
    <source>
        <dbReference type="ARBA" id="ARBA00012274"/>
    </source>
</evidence>
<comment type="cofactor">
    <cofactor evidence="1">
        <name>Fe cation</name>
        <dbReference type="ChEBI" id="CHEBI:24875"/>
    </cofactor>
</comment>
<dbReference type="GO" id="GO:0004748">
    <property type="term" value="F:ribonucleoside-diphosphate reductase activity, thioredoxin disulfide as acceptor"/>
    <property type="evidence" value="ECO:0007669"/>
    <property type="project" value="UniProtKB-EC"/>
</dbReference>
<keyword evidence="6" id="KW-0408">Iron</keyword>
<protein>
    <recommendedName>
        <fullName evidence="3">ribonucleoside-diphosphate reductase</fullName>
        <ecNumber evidence="3">1.17.4.1</ecNumber>
    </recommendedName>
</protein>
<organism evidence="8">
    <name type="scientific">Myoviridae sp. ctCo31</name>
    <dbReference type="NCBI Taxonomy" id="2825053"/>
    <lineage>
        <taxon>Viruses</taxon>
        <taxon>Duplodnaviria</taxon>
        <taxon>Heunggongvirae</taxon>
        <taxon>Uroviricota</taxon>
        <taxon>Caudoviricetes</taxon>
    </lineage>
</organism>
<dbReference type="InterPro" id="IPR012348">
    <property type="entry name" value="RNR-like"/>
</dbReference>
<keyword evidence="7" id="KW-0812">Transmembrane</keyword>